<dbReference type="GO" id="GO:0005829">
    <property type="term" value="C:cytosol"/>
    <property type="evidence" value="ECO:0000318"/>
    <property type="project" value="GO_Central"/>
</dbReference>
<feature type="compositionally biased region" description="Acidic residues" evidence="21">
    <location>
        <begin position="447"/>
        <end position="456"/>
    </location>
</feature>
<evidence type="ECO:0000256" key="9">
    <source>
        <dbReference type="ARBA" id="ARBA00022741"/>
    </source>
</evidence>
<evidence type="ECO:0000256" key="13">
    <source>
        <dbReference type="ARBA" id="ARBA00022840"/>
    </source>
</evidence>
<dbReference type="FunFam" id="3.30.1740.10:FF:000008">
    <property type="entry name" value="DNA ligase"/>
    <property type="match status" value="1"/>
</dbReference>
<gene>
    <name evidence="22" type="primary">WBGene00101452</name>
</gene>
<dbReference type="CDD" id="cd07967">
    <property type="entry name" value="OBF_DNA_ligase_III"/>
    <property type="match status" value="1"/>
</dbReference>
<dbReference type="NCBIfam" id="TIGR00750">
    <property type="entry name" value="lao"/>
    <property type="match status" value="1"/>
</dbReference>
<evidence type="ECO:0000256" key="21">
    <source>
        <dbReference type="SAM" id="MobiDB-lite"/>
    </source>
</evidence>
<sequence length="2189" mass="248010">MDDEEEPKAQVRRGRPAFADDVYGPKKEEQKTELCESSLAQRRSANLSKLKELREGIANNLPSLLHKEQPDMKDEQELEFTYDDCDSYQNELAELYSYSEMFDYSNNVKAYRMIAEEKQVFTPFSSLSRSQQKALIMEIISRFESADVEIRLNSSRALLYILQGAFLDFIDEEDEPKKEGSETKEGGSRGTGYHEVDCLIATVHMAYLSFEAGAYSALTGLLRHELDVPFDILKEEAGSGRESKASAYSNSRSASNMDLSENELRCRRSATLADNENLRVILSCLYHMVESMRRVELIERVMGSAERRTAMAATRQRFLAELDEPVEQIGIPLVMILMDMCPPFYNGQAPHYPMRKVMLLIWKILLALLGGWEDLREKKKEKREKEELAEIEDTIIVGQRMKASLLNDQDGQVSRARPRVRLAMSRQVACTGEEDGEEILGGGEGRSDDDENDKEDDNDKTIGRTGGNTNWNEGGWSRGSSSTSSSSIRDESGERTPTADSPSPLAKRNCGLKWKPKARKDDLEAFIQNSRQKMFQYDLPGDTSTLFGLPPPIHASVEIMRKHLYTSLSDIQMEKEEILEKYPFSMKEEVEETRVEALYRMMLPNLSQYVVALLKVLLAAAPSNKAKNDTLNILCDVLTPETECSDVLSNSISLDHSTNTPLEDSLTLTIDIYRHKEVMVKATSSILLLLLKHLRLNHIYQFEFLAQHVSLGNGVPLILKFLDQNMHKYMQSRHELHPYNFPQAAIYYVRNNEWPELNAENVEVFSSHTEGTSYSLWRNVFSSINLLRILNKITKWKHSRTMLLVVFKSAPILKRCLKIRLVCLFSPPSTLLSPLQAIFQIYVLKLLKMQSRYLGRQWRRCNMDVITSIYSKLRHTLGDDWAFANENRTKSWHYRNIEVDLKAAIEKFNARRYGKMYPAFAVDDSEKEEGEMDDDSLGSISQFEPVDNSSQSLLGRKIELGDKFKKKACSNWAIPSVGGVTKDAPLHDFLAEYNKVFFDDTVTKDDPTVCRLRDGILSGQRASLASAITLVESTHPKKRAQGNILLQEMLKEEKRRFEEKGTDSLIFRVAISGSPGVGKSSFIEALGEELTEKRGKKVAVLTIDPSSQVTGGSLLGDLTRMQKLSVNPRAYIRQSPSCGSLGGVTRGIHEAIILCEGAGYDVVIIETVGVGQSETAVVDMCDMLTLLLSPAHGDELQGVKRGIMELSDLLVVTKDDGDLKAKARMAQAEYISALKFMRPRAPEWKPKVLRSSIMDAPSVSTVWDSCEEYWKTIGESGTLMRRRNDQMNKCMWSHVDEQLMSLFMKHPQLRAMTKEMEKKVNLAEITPGQAADSLMSSNRYAADIAKRVAGCKKCKQTIPKGTARLAKISPNPFVQNPDGGPPPDMKAYFHPKCLFETFEKARVTTKVIDEPSDIEGFGDLEKDDKDSIVKLIEELEEMRAAKGSKTPKGKKTPAKKKDDDDEEEEENAPKTPKTSTKDKKSEEKVSKKKVIMEEKNEEENEGEKKKRKDPVEDSKFNQFFRFCKLCDTIATVSKYTDKSLAVKMYIGKDGFDGDLLTLLRLLLPSIDQRVYNLKEKQLIKLFASMWDENVQDLTDSYNESGDVSVTLRKVFSEKKLNKVEKSDWSIMKIDRWLNKLANLSGEAEQLSHLQFIVKRIGPLELQYLLRLIKKDLRINAGVKHILDGVDAGAYDAFQTCRDLEVIVSHKEEGKAMPSGVSLSTPILPMLAEPCKSVEQAMQSCKGILITEIKYDGERVQVHKNGDSFNFYSRSLKPVQEYKMDQLNEVIPLAFPGGDKLILDSEVLLVDTSTGKPLPFGTLGKHKKEQFKEASVCLFVFDILFYNGESLLDKKLSERKKLLKKHMTEVPNRVQFSQYEEVKLGDKKHLSRMIYSAIDDGLEGLVIKDSLSTYEPGKRHWLKVKKDYLEEGAMADTADLIVLGAYYGTGSKGGLMSVFLMGVRDEKGKYLTVTKVGNGHTDETLEKINKQLKDKMKKIYRASESVPSWLEIKKDIPDFIIDDPEKAPVWEITGYSSPPWIPVNRDHLGAELSRTGHHTADGISIRFPRVTRIRNDKDYKTATSLAELKKLYETSKQKSDIKEDEGEEEDTPLYAKKEKKEKLNSVEKKVEATSSKEIKKRKKIVESSDDDEKSLTDVKKMKTAAKDDKPPCKYGKGCYRKNPEHRQEFFHPDK</sequence>
<dbReference type="PROSITE" id="PS50064">
    <property type="entry name" value="ZF_PARP_2"/>
    <property type="match status" value="1"/>
</dbReference>
<dbReference type="InterPro" id="IPR019406">
    <property type="entry name" value="APLF_PBZ"/>
</dbReference>
<evidence type="ECO:0000256" key="8">
    <source>
        <dbReference type="ARBA" id="ARBA00022723"/>
    </source>
</evidence>
<evidence type="ECO:0000256" key="20">
    <source>
        <dbReference type="RuleBase" id="RU004196"/>
    </source>
</evidence>
<dbReference type="PANTHER" id="PTHR13239:SF4">
    <property type="entry name" value="AT25231P"/>
    <property type="match status" value="1"/>
</dbReference>
<keyword evidence="10 19" id="KW-0227">DNA damage</keyword>
<comment type="subcellular location">
    <subcellularLocation>
        <location evidence="1">Nucleus</location>
    </subcellularLocation>
</comment>
<keyword evidence="7" id="KW-0235">DNA replication</keyword>
<protein>
    <recommendedName>
        <fullName evidence="19">DNA ligase</fullName>
        <ecNumber evidence="19">6.5.1.1</ecNumber>
    </recommendedName>
</protein>
<evidence type="ECO:0000256" key="17">
    <source>
        <dbReference type="ARBA" id="ARBA00023306"/>
    </source>
</evidence>
<dbReference type="Pfam" id="PF10283">
    <property type="entry name" value="zf-CCHH"/>
    <property type="match status" value="1"/>
</dbReference>
<dbReference type="SUPFAM" id="SSF57716">
    <property type="entry name" value="Glucocorticoid receptor-like (DNA-binding domain)"/>
    <property type="match status" value="1"/>
</dbReference>
<feature type="compositionally biased region" description="Acidic residues" evidence="21">
    <location>
        <begin position="2097"/>
        <end position="2106"/>
    </location>
</feature>
<evidence type="ECO:0000256" key="15">
    <source>
        <dbReference type="ARBA" id="ARBA00023204"/>
    </source>
</evidence>
<keyword evidence="8" id="KW-0479">Metal-binding</keyword>
<dbReference type="GO" id="GO:0003677">
    <property type="term" value="F:DNA binding"/>
    <property type="evidence" value="ECO:0007669"/>
    <property type="project" value="InterPro"/>
</dbReference>
<dbReference type="InterPro" id="IPR040185">
    <property type="entry name" value="Far11/STRP"/>
</dbReference>
<dbReference type="InterPro" id="IPR027417">
    <property type="entry name" value="P-loop_NTPase"/>
</dbReference>
<feature type="compositionally biased region" description="Low complexity" evidence="21">
    <location>
        <begin position="467"/>
        <end position="487"/>
    </location>
</feature>
<dbReference type="InterPro" id="IPR000977">
    <property type="entry name" value="DNA_ligase_ATP-dep"/>
</dbReference>
<dbReference type="Proteomes" id="UP000005239">
    <property type="component" value="Unassembled WGS sequence"/>
</dbReference>
<evidence type="ECO:0000256" key="18">
    <source>
        <dbReference type="ARBA" id="ARBA00034003"/>
    </source>
</evidence>
<dbReference type="InterPro" id="IPR005129">
    <property type="entry name" value="GTPase_ArgK"/>
</dbReference>
<evidence type="ECO:0000256" key="7">
    <source>
        <dbReference type="ARBA" id="ARBA00022705"/>
    </source>
</evidence>
<feature type="compositionally biased region" description="Basic residues" evidence="21">
    <location>
        <begin position="1445"/>
        <end position="1454"/>
    </location>
</feature>
<keyword evidence="9 19" id="KW-0547">Nucleotide-binding</keyword>
<keyword evidence="12" id="KW-0862">Zinc</keyword>
<dbReference type="GO" id="GO:0005524">
    <property type="term" value="F:ATP binding"/>
    <property type="evidence" value="ECO:0007669"/>
    <property type="project" value="UniProtKB-KW"/>
</dbReference>
<evidence type="ECO:0000256" key="1">
    <source>
        <dbReference type="ARBA" id="ARBA00004123"/>
    </source>
</evidence>
<feature type="compositionally biased region" description="Basic and acidic residues" evidence="21">
    <location>
        <begin position="2110"/>
        <end position="2132"/>
    </location>
</feature>
<proteinExistence type="inferred from homology"/>
<dbReference type="GO" id="GO:0003924">
    <property type="term" value="F:GTPase activity"/>
    <property type="evidence" value="ECO:0007669"/>
    <property type="project" value="InterPro"/>
</dbReference>
<dbReference type="Pfam" id="PF07923">
    <property type="entry name" value="N1221"/>
    <property type="match status" value="1"/>
</dbReference>
<evidence type="ECO:0000313" key="22">
    <source>
        <dbReference type="EnsemblMetazoa" id="PPA11898.1"/>
    </source>
</evidence>
<accession>A0A2A6BZ89</accession>
<dbReference type="Pfam" id="PF01068">
    <property type="entry name" value="DNA_ligase_A_M"/>
    <property type="match status" value="1"/>
</dbReference>
<dbReference type="SMART" id="SM01336">
    <property type="entry name" value="zf-PARP"/>
    <property type="match status" value="1"/>
</dbReference>
<evidence type="ECO:0000256" key="11">
    <source>
        <dbReference type="ARBA" id="ARBA00022771"/>
    </source>
</evidence>
<evidence type="ECO:0000256" key="12">
    <source>
        <dbReference type="ARBA" id="ARBA00022833"/>
    </source>
</evidence>
<dbReference type="InterPro" id="IPR012309">
    <property type="entry name" value="DNA_ligase_ATP-dep_C"/>
</dbReference>
<dbReference type="SUPFAM" id="SSF52540">
    <property type="entry name" value="P-loop containing nucleoside triphosphate hydrolases"/>
    <property type="match status" value="1"/>
</dbReference>
<feature type="compositionally biased region" description="Basic and acidic residues" evidence="21">
    <location>
        <begin position="2148"/>
        <end position="2166"/>
    </location>
</feature>
<evidence type="ECO:0000313" key="23">
    <source>
        <dbReference type="Proteomes" id="UP000005239"/>
    </source>
</evidence>
<dbReference type="PROSITE" id="PS00697">
    <property type="entry name" value="DNA_LIGASE_A1"/>
    <property type="match status" value="1"/>
</dbReference>
<dbReference type="Pfam" id="PF04675">
    <property type="entry name" value="DNA_ligase_A_N"/>
    <property type="match status" value="1"/>
</dbReference>
<dbReference type="EnsemblMetazoa" id="PPA11898.1">
    <property type="protein sequence ID" value="PPA11898.1"/>
    <property type="gene ID" value="WBGene00101452"/>
</dbReference>
<dbReference type="InterPro" id="IPR001510">
    <property type="entry name" value="Znf_PARP"/>
</dbReference>
<comment type="similarity">
    <text evidence="4">Belongs to the SIMIBI class G3E GTPase family. ArgK/MeaB subfamily.</text>
</comment>
<dbReference type="Gene3D" id="3.30.1740.10">
    <property type="entry name" value="Zinc finger, PARP-type"/>
    <property type="match status" value="1"/>
</dbReference>
<dbReference type="GO" id="GO:0007010">
    <property type="term" value="P:cytoskeleton organization"/>
    <property type="evidence" value="ECO:0000318"/>
    <property type="project" value="GO_Central"/>
</dbReference>
<dbReference type="PROSITE" id="PS50160">
    <property type="entry name" value="DNA_LIGASE_A3"/>
    <property type="match status" value="1"/>
</dbReference>
<keyword evidence="13 19" id="KW-0067">ATP-binding</keyword>
<dbReference type="Gene3D" id="1.10.287.130">
    <property type="match status" value="1"/>
</dbReference>
<reference evidence="22" key="2">
    <citation type="submission" date="2022-06" db="UniProtKB">
        <authorList>
            <consortium name="EnsemblMetazoa"/>
        </authorList>
    </citation>
    <scope>IDENTIFICATION</scope>
    <source>
        <strain evidence="22">PS312</strain>
    </source>
</reference>
<dbReference type="GO" id="GO:0006310">
    <property type="term" value="P:DNA recombination"/>
    <property type="evidence" value="ECO:0007669"/>
    <property type="project" value="UniProtKB-KW"/>
</dbReference>
<dbReference type="Gene3D" id="3.30.1490.70">
    <property type="match status" value="1"/>
</dbReference>
<dbReference type="SMART" id="SM01292">
    <property type="entry name" value="N1221"/>
    <property type="match status" value="1"/>
</dbReference>
<dbReference type="PROSITE" id="PS00333">
    <property type="entry name" value="DNA_LIGASE_A2"/>
    <property type="match status" value="1"/>
</dbReference>
<evidence type="ECO:0000256" key="3">
    <source>
        <dbReference type="ARBA" id="ARBA00007572"/>
    </source>
</evidence>
<dbReference type="Gene3D" id="1.20.5.170">
    <property type="match status" value="1"/>
</dbReference>
<dbReference type="NCBIfam" id="TIGR00574">
    <property type="entry name" value="dnl1"/>
    <property type="match status" value="1"/>
</dbReference>
<keyword evidence="6" id="KW-0132">Cell division</keyword>
<dbReference type="FunFam" id="1.10.3260.10:FF:000023">
    <property type="entry name" value="Uncharacterized protein"/>
    <property type="match status" value="1"/>
</dbReference>
<dbReference type="GO" id="GO:0005525">
    <property type="term" value="F:GTP binding"/>
    <property type="evidence" value="ECO:0007669"/>
    <property type="project" value="InterPro"/>
</dbReference>
<dbReference type="Pfam" id="PF11882">
    <property type="entry name" value="DUF3402"/>
    <property type="match status" value="2"/>
</dbReference>
<keyword evidence="14 19" id="KW-0233">DNA recombination</keyword>
<dbReference type="FunFam" id="3.30.470.30:FF:000003">
    <property type="entry name" value="DNA ligase"/>
    <property type="match status" value="1"/>
</dbReference>
<dbReference type="CDD" id="cd03114">
    <property type="entry name" value="MMAA-like"/>
    <property type="match status" value="1"/>
</dbReference>
<organism evidence="22 23">
    <name type="scientific">Pristionchus pacificus</name>
    <name type="common">Parasitic nematode worm</name>
    <dbReference type="NCBI Taxonomy" id="54126"/>
    <lineage>
        <taxon>Eukaryota</taxon>
        <taxon>Metazoa</taxon>
        <taxon>Ecdysozoa</taxon>
        <taxon>Nematoda</taxon>
        <taxon>Chromadorea</taxon>
        <taxon>Rhabditida</taxon>
        <taxon>Rhabditina</taxon>
        <taxon>Diplogasteromorpha</taxon>
        <taxon>Diplogasteroidea</taxon>
        <taxon>Neodiplogasteridae</taxon>
        <taxon>Pristionchus</taxon>
    </lineage>
</organism>
<comment type="similarity">
    <text evidence="2">Belongs to the STRIP family.</text>
</comment>
<evidence type="ECO:0000256" key="14">
    <source>
        <dbReference type="ARBA" id="ARBA00023172"/>
    </source>
</evidence>
<feature type="compositionally biased region" description="Basic and acidic residues" evidence="21">
    <location>
        <begin position="1475"/>
        <end position="1494"/>
    </location>
</feature>
<dbReference type="PANTHER" id="PTHR13239">
    <property type="entry name" value="PROTEIN REQUIRED FOR HYPHAL ANASTOMOSIS HAM-2"/>
    <property type="match status" value="1"/>
</dbReference>
<keyword evidence="23" id="KW-1185">Reference proteome</keyword>
<dbReference type="InterPro" id="IPR021819">
    <property type="entry name" value="Far11/STRP_C"/>
</dbReference>
<dbReference type="InterPro" id="IPR012310">
    <property type="entry name" value="DNA_ligase_ATP-dep_cent"/>
</dbReference>
<dbReference type="InterPro" id="IPR012308">
    <property type="entry name" value="DNA_ligase_ATP-dep_N"/>
</dbReference>
<dbReference type="CDD" id="cd07902">
    <property type="entry name" value="Adenylation_DNA_ligase_III"/>
    <property type="match status" value="1"/>
</dbReference>
<dbReference type="InterPro" id="IPR036957">
    <property type="entry name" value="Znf_PARP_sf"/>
</dbReference>
<dbReference type="GO" id="GO:0005634">
    <property type="term" value="C:nucleus"/>
    <property type="evidence" value="ECO:0007669"/>
    <property type="project" value="UniProtKB-SubCell"/>
</dbReference>
<evidence type="ECO:0000256" key="10">
    <source>
        <dbReference type="ARBA" id="ARBA00022763"/>
    </source>
</evidence>
<dbReference type="Gene3D" id="1.10.3260.10">
    <property type="entry name" value="DNA ligase, ATP-dependent, N-terminal domain"/>
    <property type="match status" value="1"/>
</dbReference>
<dbReference type="SUPFAM" id="SSF117018">
    <property type="entry name" value="ATP-dependent DNA ligase DNA-binding domain"/>
    <property type="match status" value="1"/>
</dbReference>
<feature type="region of interest" description="Disordered" evidence="21">
    <location>
        <begin position="426"/>
        <end position="511"/>
    </location>
</feature>
<dbReference type="InterPro" id="IPR012340">
    <property type="entry name" value="NA-bd_OB-fold"/>
</dbReference>
<dbReference type="GO" id="GO:0006260">
    <property type="term" value="P:DNA replication"/>
    <property type="evidence" value="ECO:0007669"/>
    <property type="project" value="UniProtKB-KW"/>
</dbReference>
<dbReference type="SUPFAM" id="SSF56091">
    <property type="entry name" value="DNA ligase/mRNA capping enzyme, catalytic domain"/>
    <property type="match status" value="1"/>
</dbReference>
<dbReference type="GO" id="GO:0003910">
    <property type="term" value="F:DNA ligase (ATP) activity"/>
    <property type="evidence" value="ECO:0007669"/>
    <property type="project" value="UniProtKB-EC"/>
</dbReference>
<dbReference type="Gene3D" id="3.30.470.30">
    <property type="entry name" value="DNA ligase/mRNA capping enzyme"/>
    <property type="match status" value="1"/>
</dbReference>
<evidence type="ECO:0000256" key="19">
    <source>
        <dbReference type="RuleBase" id="RU000617"/>
    </source>
</evidence>
<evidence type="ECO:0000256" key="16">
    <source>
        <dbReference type="ARBA" id="ARBA00023242"/>
    </source>
</evidence>
<dbReference type="InterPro" id="IPR036599">
    <property type="entry name" value="DNA_ligase_N_sf"/>
</dbReference>
<dbReference type="Gene3D" id="2.40.50.140">
    <property type="entry name" value="Nucleic acid-binding proteins"/>
    <property type="match status" value="1"/>
</dbReference>
<keyword evidence="17" id="KW-0131">Cell cycle</keyword>
<keyword evidence="5 19" id="KW-0436">Ligase</keyword>
<dbReference type="GO" id="GO:0071897">
    <property type="term" value="P:DNA biosynthetic process"/>
    <property type="evidence" value="ECO:0007669"/>
    <property type="project" value="InterPro"/>
</dbReference>
<feature type="region of interest" description="Disordered" evidence="21">
    <location>
        <begin position="1440"/>
        <end position="1510"/>
    </location>
</feature>
<dbReference type="SMART" id="SM01293">
    <property type="entry name" value="DUF3402"/>
    <property type="match status" value="1"/>
</dbReference>
<evidence type="ECO:0000256" key="2">
    <source>
        <dbReference type="ARBA" id="ARBA00007062"/>
    </source>
</evidence>
<feature type="region of interest" description="Disordered" evidence="21">
    <location>
        <begin position="2091"/>
        <end position="2189"/>
    </location>
</feature>
<comment type="catalytic activity">
    <reaction evidence="18 19">
        <text>ATP + (deoxyribonucleotide)n-3'-hydroxyl + 5'-phospho-(deoxyribonucleotide)m = (deoxyribonucleotide)n+m + AMP + diphosphate.</text>
        <dbReference type="EC" id="6.5.1.1"/>
    </reaction>
</comment>
<dbReference type="Pfam" id="PF04679">
    <property type="entry name" value="DNA_ligase_A_C"/>
    <property type="match status" value="1"/>
</dbReference>
<keyword evidence="11" id="KW-0863">Zinc-finger</keyword>
<dbReference type="EC" id="6.5.1.1" evidence="19"/>
<feature type="compositionally biased region" description="Basic and acidic residues" evidence="21">
    <location>
        <begin position="23"/>
        <end position="34"/>
    </location>
</feature>
<feature type="region of interest" description="Disordered" evidence="21">
    <location>
        <begin position="1"/>
        <end position="38"/>
    </location>
</feature>
<dbReference type="Pfam" id="PF00645">
    <property type="entry name" value="zf-PARP"/>
    <property type="match status" value="1"/>
</dbReference>
<dbReference type="Gene3D" id="3.40.50.300">
    <property type="entry name" value="P-loop containing nucleotide triphosphate hydrolases"/>
    <property type="match status" value="1"/>
</dbReference>
<dbReference type="GO" id="GO:0051301">
    <property type="term" value="P:cell division"/>
    <property type="evidence" value="ECO:0007669"/>
    <property type="project" value="UniProtKB-KW"/>
</dbReference>
<dbReference type="GO" id="GO:0006281">
    <property type="term" value="P:DNA repair"/>
    <property type="evidence" value="ECO:0007669"/>
    <property type="project" value="UniProtKB-KW"/>
</dbReference>
<dbReference type="Pfam" id="PF03308">
    <property type="entry name" value="MeaB"/>
    <property type="match status" value="1"/>
</dbReference>
<dbReference type="InterPro" id="IPR012486">
    <property type="entry name" value="Far11/STRP_N"/>
</dbReference>
<reference evidence="23" key="1">
    <citation type="journal article" date="2008" name="Nat. Genet.">
        <title>The Pristionchus pacificus genome provides a unique perspective on nematode lifestyle and parasitism.</title>
        <authorList>
            <person name="Dieterich C."/>
            <person name="Clifton S.W."/>
            <person name="Schuster L.N."/>
            <person name="Chinwalla A."/>
            <person name="Delehaunty K."/>
            <person name="Dinkelacker I."/>
            <person name="Fulton L."/>
            <person name="Fulton R."/>
            <person name="Godfrey J."/>
            <person name="Minx P."/>
            <person name="Mitreva M."/>
            <person name="Roeseler W."/>
            <person name="Tian H."/>
            <person name="Witte H."/>
            <person name="Yang S.P."/>
            <person name="Wilson R.K."/>
            <person name="Sommer R.J."/>
        </authorList>
    </citation>
    <scope>NUCLEOTIDE SEQUENCE [LARGE SCALE GENOMIC DNA]</scope>
    <source>
        <strain evidence="23">PS312</strain>
    </source>
</reference>
<dbReference type="GO" id="GO:0008270">
    <property type="term" value="F:zinc ion binding"/>
    <property type="evidence" value="ECO:0007669"/>
    <property type="project" value="UniProtKB-KW"/>
</dbReference>
<evidence type="ECO:0000256" key="4">
    <source>
        <dbReference type="ARBA" id="ARBA00009625"/>
    </source>
</evidence>
<keyword evidence="16" id="KW-0539">Nucleus</keyword>
<name>A0A2A6BZ89_PRIPA</name>
<evidence type="ECO:0000256" key="5">
    <source>
        <dbReference type="ARBA" id="ARBA00022598"/>
    </source>
</evidence>
<dbReference type="NCBIfam" id="NF006958">
    <property type="entry name" value="PRK09435.1"/>
    <property type="match status" value="1"/>
</dbReference>
<accession>A0A8R1YAB2</accession>
<comment type="similarity">
    <text evidence="3 20">Belongs to the ATP-dependent DNA ligase family.</text>
</comment>
<keyword evidence="15 19" id="KW-0234">DNA repair</keyword>
<feature type="compositionally biased region" description="Basic and acidic residues" evidence="21">
    <location>
        <begin position="2176"/>
        <end position="2189"/>
    </location>
</feature>
<dbReference type="InterPro" id="IPR016059">
    <property type="entry name" value="DNA_ligase_ATP-dep_CS"/>
</dbReference>
<dbReference type="SUPFAM" id="SSF50249">
    <property type="entry name" value="Nucleic acid-binding proteins"/>
    <property type="match status" value="1"/>
</dbReference>
<evidence type="ECO:0000256" key="6">
    <source>
        <dbReference type="ARBA" id="ARBA00022618"/>
    </source>
</evidence>